<evidence type="ECO:0000256" key="1">
    <source>
        <dbReference type="SAM" id="MobiDB-lite"/>
    </source>
</evidence>
<evidence type="ECO:0000313" key="4">
    <source>
        <dbReference type="Proteomes" id="UP000567885"/>
    </source>
</evidence>
<keyword evidence="4" id="KW-1185">Reference proteome</keyword>
<reference evidence="3 4" key="1">
    <citation type="submission" date="2020-05" db="EMBL/GenBank/DDBJ databases">
        <title>Identification and distribution of gene clusters putatively required for synthesis of sphingolipid metabolism inhibitors in phylogenetically diverse species of the filamentous fungus Fusarium.</title>
        <authorList>
            <person name="Kim H.-S."/>
            <person name="Busman M."/>
            <person name="Brown D.W."/>
            <person name="Divon H."/>
            <person name="Uhlig S."/>
            <person name="Proctor R.H."/>
        </authorList>
    </citation>
    <scope>NUCLEOTIDE SEQUENCE [LARGE SCALE GENOMIC DNA]</scope>
    <source>
        <strain evidence="3 4">NRRL 20693</strain>
    </source>
</reference>
<feature type="domain" description="Protein kinase" evidence="2">
    <location>
        <begin position="88"/>
        <end position="301"/>
    </location>
</feature>
<dbReference type="GO" id="GO:0004672">
    <property type="term" value="F:protein kinase activity"/>
    <property type="evidence" value="ECO:0007669"/>
    <property type="project" value="InterPro"/>
</dbReference>
<dbReference type="Gene3D" id="1.10.510.10">
    <property type="entry name" value="Transferase(Phosphotransferase) domain 1"/>
    <property type="match status" value="1"/>
</dbReference>
<organism evidence="3 4">
    <name type="scientific">Fusarium heterosporum</name>
    <dbReference type="NCBI Taxonomy" id="42747"/>
    <lineage>
        <taxon>Eukaryota</taxon>
        <taxon>Fungi</taxon>
        <taxon>Dikarya</taxon>
        <taxon>Ascomycota</taxon>
        <taxon>Pezizomycotina</taxon>
        <taxon>Sordariomycetes</taxon>
        <taxon>Hypocreomycetidae</taxon>
        <taxon>Hypocreales</taxon>
        <taxon>Nectriaceae</taxon>
        <taxon>Fusarium</taxon>
        <taxon>Fusarium heterosporum species complex</taxon>
    </lineage>
</organism>
<protein>
    <recommendedName>
        <fullName evidence="2">Protein kinase domain-containing protein</fullName>
    </recommendedName>
</protein>
<comment type="caution">
    <text evidence="3">The sequence shown here is derived from an EMBL/GenBank/DDBJ whole genome shotgun (WGS) entry which is preliminary data.</text>
</comment>
<proteinExistence type="predicted"/>
<sequence length="301" mass="33244">MATENKRKTRLYSHFRTGLGASASSVSRSLSGTENNGPSASFKPSPTFVNGQKKSSVKETDSAPEFEQLSRGSNKSARIDGKSYQDHYHLSFYVTLGSNRDVMVAYRRHGTGSKPHMALLTTVYDADSKTEIGISQSIQHDNILSPTAVYGEENELFVAYEFLPISLSEVIANRSLTAAELASILKQITSALLYLERHGLSPTQLSCSDVLLDQQGNVKIWGRHYYKPISSGVLTDSLCRLTAQLMSGCEDVQPDEVSCDKWTNQADVLDFLRQAMTERTGHSLETRIAKVESPLQRLSQV</sequence>
<feature type="compositionally biased region" description="Low complexity" evidence="1">
    <location>
        <begin position="21"/>
        <end position="32"/>
    </location>
</feature>
<dbReference type="AlphaFoldDB" id="A0A8H5SK34"/>
<evidence type="ECO:0000313" key="3">
    <source>
        <dbReference type="EMBL" id="KAF5652161.1"/>
    </source>
</evidence>
<dbReference type="GO" id="GO:0005524">
    <property type="term" value="F:ATP binding"/>
    <property type="evidence" value="ECO:0007669"/>
    <property type="project" value="InterPro"/>
</dbReference>
<dbReference type="PROSITE" id="PS50011">
    <property type="entry name" value="PROTEIN_KINASE_DOM"/>
    <property type="match status" value="1"/>
</dbReference>
<dbReference type="SUPFAM" id="SSF56112">
    <property type="entry name" value="Protein kinase-like (PK-like)"/>
    <property type="match status" value="1"/>
</dbReference>
<evidence type="ECO:0000259" key="2">
    <source>
        <dbReference type="PROSITE" id="PS50011"/>
    </source>
</evidence>
<dbReference type="Pfam" id="PF00069">
    <property type="entry name" value="Pkinase"/>
    <property type="match status" value="1"/>
</dbReference>
<feature type="region of interest" description="Disordered" evidence="1">
    <location>
        <begin position="21"/>
        <end position="80"/>
    </location>
</feature>
<dbReference type="InterPro" id="IPR011009">
    <property type="entry name" value="Kinase-like_dom_sf"/>
</dbReference>
<accession>A0A8H5SK34</accession>
<dbReference type="OrthoDB" id="4226417at2759"/>
<dbReference type="EMBL" id="JAAGWQ010000752">
    <property type="protein sequence ID" value="KAF5652161.1"/>
    <property type="molecule type" value="Genomic_DNA"/>
</dbReference>
<dbReference type="Proteomes" id="UP000567885">
    <property type="component" value="Unassembled WGS sequence"/>
</dbReference>
<feature type="compositionally biased region" description="Polar residues" evidence="1">
    <location>
        <begin position="33"/>
        <end position="54"/>
    </location>
</feature>
<name>A0A8H5SK34_FUSHE</name>
<dbReference type="InterPro" id="IPR000719">
    <property type="entry name" value="Prot_kinase_dom"/>
</dbReference>
<gene>
    <name evidence="3" type="ORF">FHETE_11456</name>
</gene>